<evidence type="ECO:0008006" key="5">
    <source>
        <dbReference type="Google" id="ProtNLM"/>
    </source>
</evidence>
<gene>
    <name evidence="3" type="ORF">H7E68_19580</name>
</gene>
<feature type="transmembrane region" description="Helical" evidence="2">
    <location>
        <begin position="25"/>
        <end position="44"/>
    </location>
</feature>
<accession>A0A7X0SK16</accession>
<dbReference type="RefSeq" id="WP_185165797.1">
    <property type="nucleotide sequence ID" value="NZ_JACKWY010000029.1"/>
</dbReference>
<reference evidence="3 4" key="1">
    <citation type="submission" date="2020-08" db="EMBL/GenBank/DDBJ databases">
        <title>Clostridia isolated from Swiss meat.</title>
        <authorList>
            <person name="Wambui J."/>
            <person name="Stevens M.J.A."/>
            <person name="Stephan R."/>
        </authorList>
    </citation>
    <scope>NUCLEOTIDE SEQUENCE [LARGE SCALE GENOMIC DNA]</scope>
    <source>
        <strain evidence="3 4">CM001</strain>
    </source>
</reference>
<evidence type="ECO:0000313" key="3">
    <source>
        <dbReference type="EMBL" id="MBB6716876.1"/>
    </source>
</evidence>
<protein>
    <recommendedName>
        <fullName evidence="5">GBS Bsp-like repeat-containing protein</fullName>
    </recommendedName>
</protein>
<feature type="compositionally biased region" description="Polar residues" evidence="1">
    <location>
        <begin position="336"/>
        <end position="345"/>
    </location>
</feature>
<name>A0A7X0SK16_9CLOT</name>
<evidence type="ECO:0000256" key="2">
    <source>
        <dbReference type="SAM" id="Phobius"/>
    </source>
</evidence>
<organism evidence="3 4">
    <name type="scientific">Clostridium gasigenes</name>
    <dbReference type="NCBI Taxonomy" id="94869"/>
    <lineage>
        <taxon>Bacteria</taxon>
        <taxon>Bacillati</taxon>
        <taxon>Bacillota</taxon>
        <taxon>Clostridia</taxon>
        <taxon>Eubacteriales</taxon>
        <taxon>Clostridiaceae</taxon>
        <taxon>Clostridium</taxon>
    </lineage>
</organism>
<dbReference type="AlphaFoldDB" id="A0A7X0SK16"/>
<keyword evidence="2" id="KW-0472">Membrane</keyword>
<proteinExistence type="predicted"/>
<evidence type="ECO:0000313" key="4">
    <source>
        <dbReference type="Proteomes" id="UP000585258"/>
    </source>
</evidence>
<feature type="region of interest" description="Disordered" evidence="1">
    <location>
        <begin position="320"/>
        <end position="350"/>
    </location>
</feature>
<dbReference type="Proteomes" id="UP000585258">
    <property type="component" value="Unassembled WGS sequence"/>
</dbReference>
<keyword evidence="2" id="KW-1133">Transmembrane helix</keyword>
<dbReference type="EMBL" id="JACKWY010000029">
    <property type="protein sequence ID" value="MBB6716876.1"/>
    <property type="molecule type" value="Genomic_DNA"/>
</dbReference>
<evidence type="ECO:0000256" key="1">
    <source>
        <dbReference type="SAM" id="MobiDB-lite"/>
    </source>
</evidence>
<sequence>MRFGEIEVMKLINIKSYRIGKRHSLLIKRAVLVLFLCIICLSFFKSKTVKADWNNDATDFFDSKGYSNAKYIDNSFWFGDRGRIGSSYKYRVIGWQVNVNVNGNWYKVYLKNGSSISHVSSEEASSDGFTYGYDLYSLGFNTIIKKLRQEYPSVNFDGVYDRSIDTIFKFDAIGTLVQPSGIRGSINSEGNSSNWKSWGLVYTDSDSFVNSAEDVWGGAWPDYSKDDIRSLFNINVTVTANQKPDLPAPSVWGTLIEPNRPGWPSNIPTTHYHVNGSDEYWVNLREKFTVYVESSINKSEYGNKSYPDYNYIMLQGNDTDNKSYSRDGTNKGESQDGFTNNFDQIDNSSWGSDNGNSNYLISNFKMRATQDNKDYRFGYTAVKNKKNNEWKDSGLWLKTDGTAPTVEVSSSIAENVWTKDDIDVEWSSDDERSGVKTTKHWLKEDDGELVLKGENISEVTLKKSGRHGVVVEAIDNVNNTTGQISKKYLIDKTHPLGDVSVENISTTGFDVVVKNISDAHSGVDKISLGARTSESYDDTLQEKAVSKDTNSVTFRVNTSDYNNKGGTYYFDVSIFDKVENERKSTHSVNVPYPEPIVSPIEISNHEYKDTSNNIYWVKTDDPYTAKVFGKTNPANDRYKIDSLHALVRKLGSTDFSEMRAFDARISKDEEINSKCYDFSMGTNTLNTSTTLGDESYSLRSDDGFTYSYFDLIMSAEENISINPMVRILEINSDSDWNYNSVIVKSDGTAPNGDVEPYYDENKFDLDINVGNVVEKGSGVDKIWVEYFPIDEEKKKVCEDLVNSKGIYKSKKNLFDLFPDSISPVGVLVKAKDNVGNERELFKAEYDPFKIEATINRVWAPYESIFKEGEKGVVKIKVYGGIDSVKIKFPTELAELDYNLDTYIDLEPKKNDSKDHEFFVPIGSKNKIYEVKVTGYKNGKEKFATPTMEVRGNILNEFRTRIR</sequence>
<feature type="compositionally biased region" description="Basic and acidic residues" evidence="1">
    <location>
        <begin position="320"/>
        <end position="334"/>
    </location>
</feature>
<comment type="caution">
    <text evidence="3">The sequence shown here is derived from an EMBL/GenBank/DDBJ whole genome shotgun (WGS) entry which is preliminary data.</text>
</comment>
<keyword evidence="2" id="KW-0812">Transmembrane</keyword>